<feature type="compositionally biased region" description="Basic and acidic residues" evidence="1">
    <location>
        <begin position="73"/>
        <end position="101"/>
    </location>
</feature>
<accession>A0A834IBV1</accession>
<evidence type="ECO:0000256" key="1">
    <source>
        <dbReference type="SAM" id="MobiDB-lite"/>
    </source>
</evidence>
<dbReference type="Proteomes" id="UP000625711">
    <property type="component" value="Unassembled WGS sequence"/>
</dbReference>
<dbReference type="EMBL" id="JAACXV010006984">
    <property type="protein sequence ID" value="KAF7276396.1"/>
    <property type="molecule type" value="Genomic_DNA"/>
</dbReference>
<feature type="region of interest" description="Disordered" evidence="1">
    <location>
        <begin position="33"/>
        <end position="107"/>
    </location>
</feature>
<gene>
    <name evidence="2" type="ORF">GWI33_010365</name>
</gene>
<organism evidence="2 3">
    <name type="scientific">Rhynchophorus ferrugineus</name>
    <name type="common">Red palm weevil</name>
    <name type="synonym">Curculio ferrugineus</name>
    <dbReference type="NCBI Taxonomy" id="354439"/>
    <lineage>
        <taxon>Eukaryota</taxon>
        <taxon>Metazoa</taxon>
        <taxon>Ecdysozoa</taxon>
        <taxon>Arthropoda</taxon>
        <taxon>Hexapoda</taxon>
        <taxon>Insecta</taxon>
        <taxon>Pterygota</taxon>
        <taxon>Neoptera</taxon>
        <taxon>Endopterygota</taxon>
        <taxon>Coleoptera</taxon>
        <taxon>Polyphaga</taxon>
        <taxon>Cucujiformia</taxon>
        <taxon>Curculionidae</taxon>
        <taxon>Dryophthorinae</taxon>
        <taxon>Rhynchophorus</taxon>
    </lineage>
</organism>
<proteinExistence type="predicted"/>
<evidence type="ECO:0000313" key="3">
    <source>
        <dbReference type="Proteomes" id="UP000625711"/>
    </source>
</evidence>
<dbReference type="AlphaFoldDB" id="A0A834IBV1"/>
<sequence length="107" mass="11802">MKLKLKPEVYRKTLDIPKRHSLTSPLRIRNSLGPTAASLDGGRCFTGPPSNSAESRASAQGFKGRSVTAGGGRHYEYRAAQKPGRQIERSDRARSANDPRPRRLLCN</sequence>
<keyword evidence="3" id="KW-1185">Reference proteome</keyword>
<protein>
    <submittedName>
        <fullName evidence="2">Uncharacterized protein</fullName>
    </submittedName>
</protein>
<feature type="compositionally biased region" description="Polar residues" evidence="1">
    <location>
        <begin position="48"/>
        <end position="58"/>
    </location>
</feature>
<name>A0A834IBV1_RHYFE</name>
<comment type="caution">
    <text evidence="2">The sequence shown here is derived from an EMBL/GenBank/DDBJ whole genome shotgun (WGS) entry which is preliminary data.</text>
</comment>
<evidence type="ECO:0000313" key="2">
    <source>
        <dbReference type="EMBL" id="KAF7276396.1"/>
    </source>
</evidence>
<reference evidence="2" key="1">
    <citation type="submission" date="2020-08" db="EMBL/GenBank/DDBJ databases">
        <title>Genome sequencing and assembly of the red palm weevil Rhynchophorus ferrugineus.</title>
        <authorList>
            <person name="Dias G.B."/>
            <person name="Bergman C.M."/>
            <person name="Manee M."/>
        </authorList>
    </citation>
    <scope>NUCLEOTIDE SEQUENCE</scope>
    <source>
        <strain evidence="2">AA-2017</strain>
        <tissue evidence="2">Whole larva</tissue>
    </source>
</reference>